<dbReference type="AlphaFoldDB" id="A0A645IHB6"/>
<gene>
    <name evidence="1" type="ORF">SDC9_198012</name>
</gene>
<proteinExistence type="predicted"/>
<organism evidence="1">
    <name type="scientific">bioreactor metagenome</name>
    <dbReference type="NCBI Taxonomy" id="1076179"/>
    <lineage>
        <taxon>unclassified sequences</taxon>
        <taxon>metagenomes</taxon>
        <taxon>ecological metagenomes</taxon>
    </lineage>
</organism>
<evidence type="ECO:0000313" key="1">
    <source>
        <dbReference type="EMBL" id="MPN50386.1"/>
    </source>
</evidence>
<reference evidence="1" key="1">
    <citation type="submission" date="2019-08" db="EMBL/GenBank/DDBJ databases">
        <authorList>
            <person name="Kucharzyk K."/>
            <person name="Murdoch R.W."/>
            <person name="Higgins S."/>
            <person name="Loffler F."/>
        </authorList>
    </citation>
    <scope>NUCLEOTIDE SEQUENCE</scope>
</reference>
<dbReference type="EMBL" id="VSSQ01114528">
    <property type="protein sequence ID" value="MPN50386.1"/>
    <property type="molecule type" value="Genomic_DNA"/>
</dbReference>
<comment type="caution">
    <text evidence="1">The sequence shown here is derived from an EMBL/GenBank/DDBJ whole genome shotgun (WGS) entry which is preliminary data.</text>
</comment>
<protein>
    <submittedName>
        <fullName evidence="1">Uncharacterized protein</fullName>
    </submittedName>
</protein>
<sequence length="82" mass="8545">MAHEWFLTGATVLSLSAVLARLWGRRLAVIIFVIAVCVLCSRADALTGRASVEVRAAHAATDTDAIAAEHPCPACDADLQGG</sequence>
<accession>A0A645IHB6</accession>
<name>A0A645IHB6_9ZZZZ</name>